<name>A0A162JSH9_9PROT</name>
<evidence type="ECO:0000313" key="2">
    <source>
        <dbReference type="Proteomes" id="UP000075787"/>
    </source>
</evidence>
<sequence>MSTAEPQLPPPRKGPNEATMQAMAELKAGKGVRFDTVADLMADLTAEDWPSETADALLLTPPAAST</sequence>
<accession>A0A162JSH9</accession>
<dbReference type="Proteomes" id="UP000075787">
    <property type="component" value="Unassembled WGS sequence"/>
</dbReference>
<proteinExistence type="predicted"/>
<gene>
    <name evidence="1" type="ORF">AUP44_16105</name>
</gene>
<dbReference type="EMBL" id="LPZR01000217">
    <property type="protein sequence ID" value="KYO49787.1"/>
    <property type="molecule type" value="Genomic_DNA"/>
</dbReference>
<comment type="caution">
    <text evidence="1">The sequence shown here is derived from an EMBL/GenBank/DDBJ whole genome shotgun (WGS) entry which is preliminary data.</text>
</comment>
<dbReference type="AlphaFoldDB" id="A0A162JSH9"/>
<organism evidence="1 2">
    <name type="scientific">Tistrella mobilis</name>
    <dbReference type="NCBI Taxonomy" id="171437"/>
    <lineage>
        <taxon>Bacteria</taxon>
        <taxon>Pseudomonadati</taxon>
        <taxon>Pseudomonadota</taxon>
        <taxon>Alphaproteobacteria</taxon>
        <taxon>Geminicoccales</taxon>
        <taxon>Geminicoccaceae</taxon>
        <taxon>Tistrella</taxon>
    </lineage>
</organism>
<protein>
    <submittedName>
        <fullName evidence="1">Uncharacterized protein</fullName>
    </submittedName>
</protein>
<evidence type="ECO:0000313" key="1">
    <source>
        <dbReference type="EMBL" id="KYO49787.1"/>
    </source>
</evidence>
<reference evidence="1 2" key="1">
    <citation type="submission" date="2015-12" db="EMBL/GenBank/DDBJ databases">
        <title>Genome sequence of Tistrella mobilis MCCC 1A02139.</title>
        <authorList>
            <person name="Lu L."/>
            <person name="Lai Q."/>
            <person name="Shao Z."/>
            <person name="Qian P."/>
        </authorList>
    </citation>
    <scope>NUCLEOTIDE SEQUENCE [LARGE SCALE GENOMIC DNA]</scope>
    <source>
        <strain evidence="1 2">MCCC 1A02139</strain>
    </source>
</reference>